<keyword evidence="2" id="KW-0178">Competence</keyword>
<gene>
    <name evidence="5" type="ORF">AC625_17525</name>
</gene>
<proteinExistence type="predicted"/>
<dbReference type="OrthoDB" id="2454081at2"/>
<dbReference type="PATRIC" id="fig|1679170.3.peg.3983"/>
<keyword evidence="4" id="KW-0472">Membrane</keyword>
<dbReference type="PROSITE" id="PS00409">
    <property type="entry name" value="PROKAR_NTER_METHYL"/>
    <property type="match status" value="1"/>
</dbReference>
<dbReference type="AlphaFoldDB" id="A0A0K9GWN8"/>
<keyword evidence="4" id="KW-0812">Transmembrane</keyword>
<feature type="transmembrane region" description="Helical" evidence="4">
    <location>
        <begin position="20"/>
        <end position="38"/>
    </location>
</feature>
<dbReference type="Gene3D" id="3.30.700.10">
    <property type="entry name" value="Glycoprotein, Type 4 Pilin"/>
    <property type="match status" value="1"/>
</dbReference>
<dbReference type="InterPro" id="IPR012902">
    <property type="entry name" value="N_methyl_site"/>
</dbReference>
<accession>A0A0K9GWN8</accession>
<keyword evidence="4" id="KW-1133">Transmembrane helix</keyword>
<comment type="subcellular location">
    <subcellularLocation>
        <location evidence="1">Cell surface</location>
    </subcellularLocation>
</comment>
<dbReference type="NCBIfam" id="TIGR02532">
    <property type="entry name" value="IV_pilin_GFxxxE"/>
    <property type="match status" value="1"/>
</dbReference>
<evidence type="ECO:0000313" key="6">
    <source>
        <dbReference type="Proteomes" id="UP000037146"/>
    </source>
</evidence>
<dbReference type="InterPro" id="IPR045584">
    <property type="entry name" value="Pilin-like"/>
</dbReference>
<reference evidence="6" key="1">
    <citation type="submission" date="2015-07" db="EMBL/GenBank/DDBJ databases">
        <title>Genome sequencing project for genomic taxonomy and phylogenomics of Bacillus-like bacteria.</title>
        <authorList>
            <person name="Liu B."/>
            <person name="Wang J."/>
            <person name="Zhu Y."/>
            <person name="Liu G."/>
            <person name="Chen Q."/>
            <person name="Chen Z."/>
            <person name="Lan J."/>
            <person name="Che J."/>
            <person name="Ge C."/>
            <person name="Shi H."/>
            <person name="Pan Z."/>
            <person name="Liu X."/>
        </authorList>
    </citation>
    <scope>NUCLEOTIDE SEQUENCE [LARGE SCALE GENOMIC DNA]</scope>
    <source>
        <strain evidence="6">FJAT-27997</strain>
    </source>
</reference>
<dbReference type="GO" id="GO:0009986">
    <property type="term" value="C:cell surface"/>
    <property type="evidence" value="ECO:0007669"/>
    <property type="project" value="UniProtKB-SubCell"/>
</dbReference>
<dbReference type="GO" id="GO:0030420">
    <property type="term" value="P:establishment of competence for transformation"/>
    <property type="evidence" value="ECO:0007669"/>
    <property type="project" value="UniProtKB-KW"/>
</dbReference>
<protein>
    <submittedName>
        <fullName evidence="5">Uncharacterized protein</fullName>
    </submittedName>
</protein>
<evidence type="ECO:0000256" key="4">
    <source>
        <dbReference type="SAM" id="Phobius"/>
    </source>
</evidence>
<evidence type="ECO:0000256" key="2">
    <source>
        <dbReference type="ARBA" id="ARBA00023287"/>
    </source>
</evidence>
<keyword evidence="6" id="KW-1185">Reference proteome</keyword>
<dbReference type="Proteomes" id="UP000037146">
    <property type="component" value="Unassembled WGS sequence"/>
</dbReference>
<organism evidence="5 6">
    <name type="scientific">Peribacillus loiseleuriae</name>
    <dbReference type="NCBI Taxonomy" id="1679170"/>
    <lineage>
        <taxon>Bacteria</taxon>
        <taxon>Bacillati</taxon>
        <taxon>Bacillota</taxon>
        <taxon>Bacilli</taxon>
        <taxon>Bacillales</taxon>
        <taxon>Bacillaceae</taxon>
        <taxon>Peribacillus</taxon>
    </lineage>
</organism>
<name>A0A0K9GWN8_9BACI</name>
<dbReference type="SUPFAM" id="SSF54523">
    <property type="entry name" value="Pili subunits"/>
    <property type="match status" value="1"/>
</dbReference>
<evidence type="ECO:0000313" key="5">
    <source>
        <dbReference type="EMBL" id="KMY51109.1"/>
    </source>
</evidence>
<sequence>MIKRVKGLINNQKGLTLVELLAVIVILGIIAAIAVPSIGKIIDNSKKDAHLANAQQMISAAKLAVAANEEDAKTPLGETKNISLEKLQLAGYLDEFTDPDSSAPYSKDKSFVEITNNNGKYTYTVTLVGSKRTINNKKASELNRDSIGNTSSTSPTAVTP</sequence>
<dbReference type="STRING" id="1679170.AC625_17525"/>
<feature type="compositionally biased region" description="Polar residues" evidence="3">
    <location>
        <begin position="146"/>
        <end position="160"/>
    </location>
</feature>
<dbReference type="RefSeq" id="WP_049682459.1">
    <property type="nucleotide sequence ID" value="NZ_LFZW01000001.1"/>
</dbReference>
<feature type="region of interest" description="Disordered" evidence="3">
    <location>
        <begin position="139"/>
        <end position="160"/>
    </location>
</feature>
<evidence type="ECO:0000256" key="1">
    <source>
        <dbReference type="ARBA" id="ARBA00004241"/>
    </source>
</evidence>
<dbReference type="EMBL" id="LFZW01000001">
    <property type="protein sequence ID" value="KMY51109.1"/>
    <property type="molecule type" value="Genomic_DNA"/>
</dbReference>
<dbReference type="Pfam" id="PF07963">
    <property type="entry name" value="N_methyl"/>
    <property type="match status" value="1"/>
</dbReference>
<evidence type="ECO:0000256" key="3">
    <source>
        <dbReference type="SAM" id="MobiDB-lite"/>
    </source>
</evidence>
<comment type="caution">
    <text evidence="5">The sequence shown here is derived from an EMBL/GenBank/DDBJ whole genome shotgun (WGS) entry which is preliminary data.</text>
</comment>